<dbReference type="KEGG" id="psco:LY89DRAFT_669594"/>
<organism evidence="1 2">
    <name type="scientific">Mollisia scopiformis</name>
    <name type="common">Conifer needle endophyte fungus</name>
    <name type="synonym">Phialocephala scopiformis</name>
    <dbReference type="NCBI Taxonomy" id="149040"/>
    <lineage>
        <taxon>Eukaryota</taxon>
        <taxon>Fungi</taxon>
        <taxon>Dikarya</taxon>
        <taxon>Ascomycota</taxon>
        <taxon>Pezizomycotina</taxon>
        <taxon>Leotiomycetes</taxon>
        <taxon>Helotiales</taxon>
        <taxon>Mollisiaceae</taxon>
        <taxon>Mollisia</taxon>
    </lineage>
</organism>
<proteinExistence type="predicted"/>
<reference evidence="1 2" key="1">
    <citation type="submission" date="2015-10" db="EMBL/GenBank/DDBJ databases">
        <title>Full genome of DAOMC 229536 Phialocephala scopiformis, a fungal endophyte of spruce producing the potent anti-insectan compound rugulosin.</title>
        <authorList>
            <consortium name="DOE Joint Genome Institute"/>
            <person name="Walker A.K."/>
            <person name="Frasz S.L."/>
            <person name="Seifert K.A."/>
            <person name="Miller J.D."/>
            <person name="Mondo S.J."/>
            <person name="Labutti K."/>
            <person name="Lipzen A."/>
            <person name="Dockter R."/>
            <person name="Kennedy M."/>
            <person name="Grigoriev I.V."/>
            <person name="Spatafora J.W."/>
        </authorList>
    </citation>
    <scope>NUCLEOTIDE SEQUENCE [LARGE SCALE GENOMIC DNA]</scope>
    <source>
        <strain evidence="1 2">CBS 120377</strain>
    </source>
</reference>
<dbReference type="EMBL" id="KQ947415">
    <property type="protein sequence ID" value="KUJ17184.1"/>
    <property type="molecule type" value="Genomic_DNA"/>
</dbReference>
<dbReference type="GeneID" id="28822833"/>
<evidence type="ECO:0000313" key="1">
    <source>
        <dbReference type="EMBL" id="KUJ17184.1"/>
    </source>
</evidence>
<dbReference type="Proteomes" id="UP000070700">
    <property type="component" value="Unassembled WGS sequence"/>
</dbReference>
<gene>
    <name evidence="1" type="ORF">LY89DRAFT_669594</name>
</gene>
<dbReference type="AlphaFoldDB" id="A0A194XAL8"/>
<dbReference type="RefSeq" id="XP_018071539.1">
    <property type="nucleotide sequence ID" value="XM_018213107.1"/>
</dbReference>
<dbReference type="InParanoid" id="A0A194XAL8"/>
<protein>
    <submittedName>
        <fullName evidence="1">Uncharacterized protein</fullName>
    </submittedName>
</protein>
<keyword evidence="2" id="KW-1185">Reference proteome</keyword>
<evidence type="ECO:0000313" key="2">
    <source>
        <dbReference type="Proteomes" id="UP000070700"/>
    </source>
</evidence>
<accession>A0A194XAL8</accession>
<sequence>MPLPDLAKVVISRNRFPSVRRGSGFGFTQWIELAWQLDHEGLRFHRPPRAIGPIDLKCDIDIWVQDLVGSWAAHPARGDYVSGCIVRRTGPLRLVQVAVCCLIYHANALPGATFNVPRDAQSEVVFAQFRVTRTALLGSRAWLRDPPSPCPREVMKSRGRIQSGWWRFRHDFKAFNHN</sequence>
<name>A0A194XAL8_MOLSC</name>